<evidence type="ECO:0000313" key="11">
    <source>
        <dbReference type="Proteomes" id="UP001314229"/>
    </source>
</evidence>
<dbReference type="InterPro" id="IPR003599">
    <property type="entry name" value="Ig_sub"/>
</dbReference>
<keyword evidence="5 8" id="KW-0472">Membrane</keyword>
<dbReference type="InterPro" id="IPR013106">
    <property type="entry name" value="Ig_V-set"/>
</dbReference>
<dbReference type="CDD" id="cd00099">
    <property type="entry name" value="IgV"/>
    <property type="match status" value="1"/>
</dbReference>
<dbReference type="Gene3D" id="2.60.40.10">
    <property type="entry name" value="Immunoglobulins"/>
    <property type="match status" value="2"/>
</dbReference>
<dbReference type="GO" id="GO:0002376">
    <property type="term" value="P:immune system process"/>
    <property type="evidence" value="ECO:0007669"/>
    <property type="project" value="UniProtKB-KW"/>
</dbReference>
<keyword evidence="2" id="KW-1003">Cell membrane</keyword>
<evidence type="ECO:0000256" key="8">
    <source>
        <dbReference type="SAM" id="Phobius"/>
    </source>
</evidence>
<evidence type="ECO:0000256" key="7">
    <source>
        <dbReference type="ARBA" id="ARBA00023180"/>
    </source>
</evidence>
<evidence type="ECO:0000313" key="10">
    <source>
        <dbReference type="EMBL" id="CAK6964970.1"/>
    </source>
</evidence>
<dbReference type="InterPro" id="IPR036179">
    <property type="entry name" value="Ig-like_dom_sf"/>
</dbReference>
<organism evidence="10 11">
    <name type="scientific">Scomber scombrus</name>
    <name type="common">Atlantic mackerel</name>
    <name type="synonym">Scomber vernalis</name>
    <dbReference type="NCBI Taxonomy" id="13677"/>
    <lineage>
        <taxon>Eukaryota</taxon>
        <taxon>Metazoa</taxon>
        <taxon>Chordata</taxon>
        <taxon>Craniata</taxon>
        <taxon>Vertebrata</taxon>
        <taxon>Euteleostomi</taxon>
        <taxon>Actinopterygii</taxon>
        <taxon>Neopterygii</taxon>
        <taxon>Teleostei</taxon>
        <taxon>Neoteleostei</taxon>
        <taxon>Acanthomorphata</taxon>
        <taxon>Pelagiaria</taxon>
        <taxon>Scombriformes</taxon>
        <taxon>Scombridae</taxon>
        <taxon>Scomber</taxon>
    </lineage>
</organism>
<proteinExistence type="predicted"/>
<dbReference type="Pfam" id="PF07686">
    <property type="entry name" value="V-set"/>
    <property type="match status" value="1"/>
</dbReference>
<dbReference type="GO" id="GO:0009617">
    <property type="term" value="P:response to bacterium"/>
    <property type="evidence" value="ECO:0007669"/>
    <property type="project" value="TreeGrafter"/>
</dbReference>
<dbReference type="PROSITE" id="PS50835">
    <property type="entry name" value="IG_LIKE"/>
    <property type="match status" value="1"/>
</dbReference>
<feature type="transmembrane region" description="Helical" evidence="8">
    <location>
        <begin position="331"/>
        <end position="352"/>
    </location>
</feature>
<evidence type="ECO:0000256" key="1">
    <source>
        <dbReference type="ARBA" id="ARBA00004236"/>
    </source>
</evidence>
<sequence>MYHCAVMDWLKNIWSGTYLSIKGNTERTSNYTVVQQPAVSDPVHPGDSVTLQCSVLSDSGNKTCPGGHSVYWFRTGSDASHQDFIYTDGSTPDECDKGPDSLKSCDYQFSKNISSSDAGTYYCAVATCGKILFGNGTKLQIEQTTSYEFTGLVIAVVCLAISMTGNIIFICYRTPRAVCAQFKGIESASLQARNANLSQPGHESNEDDLDYAGLHVSKRKATAAYMMQHDKETIIKAEVVTSALKCLSYATRCFILSDLEAANHLLLQYKSTAFTSGYQSEKSLDAQSLQKCIYNVSSNNVSSSDAGTYYCAVTTCGEILRKNRTKMDNEAVNIFLICFALAISLTVLFSLMKVCCDCCDDATNPSGQKNQHLRILKRDEDTRVYSAVTFTVMKAGSGGMKDEKAAQRQRINAVIKAVGLN</sequence>
<evidence type="ECO:0000256" key="6">
    <source>
        <dbReference type="ARBA" id="ARBA00023157"/>
    </source>
</evidence>
<dbReference type="SMART" id="SM00409">
    <property type="entry name" value="IG"/>
    <property type="match status" value="1"/>
</dbReference>
<keyword evidence="3" id="KW-0732">Signal</keyword>
<dbReference type="PANTHER" id="PTHR19433:SF111">
    <property type="entry name" value="T CELL RECEPTOR ALPHA VARIABLE 4"/>
    <property type="match status" value="1"/>
</dbReference>
<keyword evidence="4" id="KW-0391">Immunity</keyword>
<gene>
    <name evidence="10" type="ORF">FSCOSCO3_A006627</name>
</gene>
<feature type="domain" description="Ig-like" evidence="9">
    <location>
        <begin position="31"/>
        <end position="146"/>
    </location>
</feature>
<reference evidence="10 11" key="1">
    <citation type="submission" date="2024-01" db="EMBL/GenBank/DDBJ databases">
        <authorList>
            <person name="Alioto T."/>
            <person name="Alioto T."/>
            <person name="Gomez Garrido J."/>
        </authorList>
    </citation>
    <scope>NUCLEOTIDE SEQUENCE [LARGE SCALE GENOMIC DNA]</scope>
</reference>
<evidence type="ECO:0000256" key="2">
    <source>
        <dbReference type="ARBA" id="ARBA00022475"/>
    </source>
</evidence>
<feature type="transmembrane region" description="Helical" evidence="8">
    <location>
        <begin position="149"/>
        <end position="172"/>
    </location>
</feature>
<evidence type="ECO:0000256" key="4">
    <source>
        <dbReference type="ARBA" id="ARBA00022859"/>
    </source>
</evidence>
<dbReference type="InterPro" id="IPR007110">
    <property type="entry name" value="Ig-like_dom"/>
</dbReference>
<evidence type="ECO:0000256" key="5">
    <source>
        <dbReference type="ARBA" id="ARBA00023136"/>
    </source>
</evidence>
<keyword evidence="8" id="KW-0812">Transmembrane</keyword>
<keyword evidence="7" id="KW-0325">Glycoprotein</keyword>
<protein>
    <submittedName>
        <fullName evidence="10">Uncharacterized protein LOC121901587</fullName>
    </submittedName>
</protein>
<evidence type="ECO:0000259" key="9">
    <source>
        <dbReference type="PROSITE" id="PS50835"/>
    </source>
</evidence>
<keyword evidence="6" id="KW-1015">Disulfide bond</keyword>
<dbReference type="InterPro" id="IPR052051">
    <property type="entry name" value="TCR_complex_component"/>
</dbReference>
<accession>A0AAV1P0S8</accession>
<dbReference type="GO" id="GO:0005886">
    <property type="term" value="C:plasma membrane"/>
    <property type="evidence" value="ECO:0007669"/>
    <property type="project" value="UniProtKB-SubCell"/>
</dbReference>
<comment type="caution">
    <text evidence="10">The sequence shown here is derived from an EMBL/GenBank/DDBJ whole genome shotgun (WGS) entry which is preliminary data.</text>
</comment>
<keyword evidence="11" id="KW-1185">Reference proteome</keyword>
<dbReference type="PANTHER" id="PTHR19433">
    <property type="entry name" value="T-CELL RECEPTOR ALPHA CHAIN V REGION-RELATED"/>
    <property type="match status" value="1"/>
</dbReference>
<dbReference type="InterPro" id="IPR013783">
    <property type="entry name" value="Ig-like_fold"/>
</dbReference>
<dbReference type="AlphaFoldDB" id="A0AAV1P0S8"/>
<comment type="subcellular location">
    <subcellularLocation>
        <location evidence="1">Cell membrane</location>
    </subcellularLocation>
</comment>
<dbReference type="SUPFAM" id="SSF48726">
    <property type="entry name" value="Immunoglobulin"/>
    <property type="match status" value="1"/>
</dbReference>
<dbReference type="EMBL" id="CAWUFR010000077">
    <property type="protein sequence ID" value="CAK6964970.1"/>
    <property type="molecule type" value="Genomic_DNA"/>
</dbReference>
<name>A0AAV1P0S8_SCOSC</name>
<keyword evidence="8" id="KW-1133">Transmembrane helix</keyword>
<dbReference type="Proteomes" id="UP001314229">
    <property type="component" value="Unassembled WGS sequence"/>
</dbReference>
<evidence type="ECO:0000256" key="3">
    <source>
        <dbReference type="ARBA" id="ARBA00022729"/>
    </source>
</evidence>